<dbReference type="InterPro" id="IPR036834">
    <property type="entry name" value="Bcl-2-like_sf"/>
</dbReference>
<keyword evidence="15" id="KW-1185">Reference proteome</keyword>
<evidence type="ECO:0000313" key="15">
    <source>
        <dbReference type="Proteomes" id="UP001066276"/>
    </source>
</evidence>
<dbReference type="PROSITE" id="PS50062">
    <property type="entry name" value="BCL2_FAMILY"/>
    <property type="match status" value="1"/>
</dbReference>
<dbReference type="InterPro" id="IPR002475">
    <property type="entry name" value="Bcl2-like"/>
</dbReference>
<comment type="caution">
    <text evidence="14">The sequence shown here is derived from an EMBL/GenBank/DDBJ whole genome shotgun (WGS) entry which is preliminary data.</text>
</comment>
<evidence type="ECO:0000256" key="9">
    <source>
        <dbReference type="ARBA" id="ARBA00022782"/>
    </source>
</evidence>
<keyword evidence="6" id="KW-1017">Isopeptide bond</keyword>
<evidence type="ECO:0000256" key="7">
    <source>
        <dbReference type="ARBA" id="ARBA00022553"/>
    </source>
</evidence>
<accession>A0AAV7KP36</accession>
<feature type="domain" description="Bcl-2 Bcl-2 homology region 1-3" evidence="13">
    <location>
        <begin position="214"/>
        <end position="313"/>
    </location>
</feature>
<sequence>MTVPSRMTNFQTFQPKTLRPVPTRSSCSSCSFKGVVTLQSSEARLQPHVPFNNEAPKYPEDVPYVVGAACVRRHYAYRGDIKCACVSPVASLVCLVCKRVSQASLTDAAMLNRSCLLGGAKRSAVLQLNVCCGGPRPPLGEADSGCSDGYNSDSSSSPCSPSAESTRFLVPEASPPATVDKLYRRTQGLLRDYFREFAEGKPSKGATDPALSTLRRVGGSVMEKHQIAFDGMLRKLDIKGPEDLKPVMSVSPYMFEDGVTNWGRIVALISFGAHIAKHLKNIHLENSIDTLAENFTNFLMTSKRDWIVEHHEWDGFVEFFHVEDVEGGIRNVLITLAGVAGFGASLAYMIR</sequence>
<dbReference type="Pfam" id="PF00452">
    <property type="entry name" value="Bcl-2"/>
    <property type="match status" value="1"/>
</dbReference>
<evidence type="ECO:0000256" key="10">
    <source>
        <dbReference type="ARBA" id="ARBA00022843"/>
    </source>
</evidence>
<keyword evidence="7" id="KW-0597">Phosphoprotein</keyword>
<dbReference type="GO" id="GO:0097192">
    <property type="term" value="P:extrinsic apoptotic signaling pathway in absence of ligand"/>
    <property type="evidence" value="ECO:0007669"/>
    <property type="project" value="TreeGrafter"/>
</dbReference>
<organism evidence="14 15">
    <name type="scientific">Pleurodeles waltl</name>
    <name type="common">Iberian ribbed newt</name>
    <dbReference type="NCBI Taxonomy" id="8319"/>
    <lineage>
        <taxon>Eukaryota</taxon>
        <taxon>Metazoa</taxon>
        <taxon>Chordata</taxon>
        <taxon>Craniata</taxon>
        <taxon>Vertebrata</taxon>
        <taxon>Euteleostomi</taxon>
        <taxon>Amphibia</taxon>
        <taxon>Batrachia</taxon>
        <taxon>Caudata</taxon>
        <taxon>Salamandroidea</taxon>
        <taxon>Salamandridae</taxon>
        <taxon>Pleurodelinae</taxon>
        <taxon>Pleurodeles</taxon>
    </lineage>
</organism>
<proteinExistence type="inferred from homology"/>
<dbReference type="GO" id="GO:0005654">
    <property type="term" value="C:nucleoplasm"/>
    <property type="evidence" value="ECO:0007669"/>
    <property type="project" value="UniProtKB-SubCell"/>
</dbReference>
<evidence type="ECO:0000256" key="1">
    <source>
        <dbReference type="ARBA" id="ARBA00004496"/>
    </source>
</evidence>
<reference evidence="14" key="1">
    <citation type="journal article" date="2022" name="bioRxiv">
        <title>Sequencing and chromosome-scale assembly of the giantPleurodeles waltlgenome.</title>
        <authorList>
            <person name="Brown T."/>
            <person name="Elewa A."/>
            <person name="Iarovenko S."/>
            <person name="Subramanian E."/>
            <person name="Araus A.J."/>
            <person name="Petzold A."/>
            <person name="Susuki M."/>
            <person name="Suzuki K.-i.T."/>
            <person name="Hayashi T."/>
            <person name="Toyoda A."/>
            <person name="Oliveira C."/>
            <person name="Osipova E."/>
            <person name="Leigh N.D."/>
            <person name="Simon A."/>
            <person name="Yun M.H."/>
        </authorList>
    </citation>
    <scope>NUCLEOTIDE SEQUENCE</scope>
    <source>
        <strain evidence="14">20211129_DDA</strain>
        <tissue evidence="14">Liver</tissue>
    </source>
</reference>
<comment type="subcellular location">
    <subcellularLocation>
        <location evidence="1">Cytoplasm</location>
    </subcellularLocation>
    <subcellularLocation>
        <location evidence="2">Nucleus</location>
        <location evidence="2">Nucleoplasm</location>
    </subcellularLocation>
</comment>
<dbReference type="GO" id="GO:0008630">
    <property type="term" value="P:intrinsic apoptotic signaling pathway in response to DNA damage"/>
    <property type="evidence" value="ECO:0007669"/>
    <property type="project" value="TreeGrafter"/>
</dbReference>
<feature type="transmembrane region" description="Helical" evidence="12">
    <location>
        <begin position="332"/>
        <end position="350"/>
    </location>
</feature>
<evidence type="ECO:0000256" key="4">
    <source>
        <dbReference type="ARBA" id="ARBA00022473"/>
    </source>
</evidence>
<dbReference type="SUPFAM" id="SSF56854">
    <property type="entry name" value="Bcl-2 inhibitors of programmed cell death"/>
    <property type="match status" value="1"/>
</dbReference>
<comment type="similarity">
    <text evidence="3">Belongs to the Bcl-2 family.</text>
</comment>
<evidence type="ECO:0000259" key="13">
    <source>
        <dbReference type="SMART" id="SM00337"/>
    </source>
</evidence>
<keyword evidence="12" id="KW-1133">Transmembrane helix</keyword>
<gene>
    <name evidence="14" type="ORF">NDU88_000727</name>
</gene>
<keyword evidence="5" id="KW-0963">Cytoplasm</keyword>
<keyword evidence="4" id="KW-0217">Developmental protein</keyword>
<evidence type="ECO:0000256" key="3">
    <source>
        <dbReference type="ARBA" id="ARBA00009458"/>
    </source>
</evidence>
<dbReference type="AlphaFoldDB" id="A0AAV7KP36"/>
<dbReference type="GO" id="GO:0008053">
    <property type="term" value="P:mitochondrial fusion"/>
    <property type="evidence" value="ECO:0007669"/>
    <property type="project" value="TreeGrafter"/>
</dbReference>
<dbReference type="PRINTS" id="PR01866">
    <property type="entry name" value="APOPREGMCL1"/>
</dbReference>
<evidence type="ECO:0000256" key="6">
    <source>
        <dbReference type="ARBA" id="ARBA00022499"/>
    </source>
</evidence>
<name>A0AAV7KP36_PLEWA</name>
<keyword evidence="12" id="KW-0472">Membrane</keyword>
<evidence type="ECO:0000256" key="5">
    <source>
        <dbReference type="ARBA" id="ARBA00022490"/>
    </source>
</evidence>
<dbReference type="SMART" id="SM00337">
    <property type="entry name" value="BCL"/>
    <property type="match status" value="1"/>
</dbReference>
<dbReference type="InterPro" id="IPR026298">
    <property type="entry name" value="Bcl-2_fam"/>
</dbReference>
<dbReference type="PANTHER" id="PTHR11256:SF46">
    <property type="entry name" value="INDUCED MYELOID LEUKEMIA CELL DIFFERENTIATION PROTEIN MCL-1"/>
    <property type="match status" value="1"/>
</dbReference>
<evidence type="ECO:0000256" key="11">
    <source>
        <dbReference type="ARBA" id="ARBA00023242"/>
    </source>
</evidence>
<dbReference type="InterPro" id="IPR013281">
    <property type="entry name" value="Apop_reg_Mc1"/>
</dbReference>
<dbReference type="GO" id="GO:0015267">
    <property type="term" value="F:channel activity"/>
    <property type="evidence" value="ECO:0007669"/>
    <property type="project" value="TreeGrafter"/>
</dbReference>
<dbReference type="GO" id="GO:0030154">
    <property type="term" value="P:cell differentiation"/>
    <property type="evidence" value="ECO:0007669"/>
    <property type="project" value="UniProtKB-KW"/>
</dbReference>
<dbReference type="EMBL" id="JANPWB010000016">
    <property type="protein sequence ID" value="KAJ1080528.1"/>
    <property type="molecule type" value="Genomic_DNA"/>
</dbReference>
<dbReference type="Proteomes" id="UP001066276">
    <property type="component" value="Chromosome 12"/>
</dbReference>
<dbReference type="PRINTS" id="PR01862">
    <property type="entry name" value="BCL2FAMILY"/>
</dbReference>
<dbReference type="GO" id="GO:0001836">
    <property type="term" value="P:release of cytochrome c from mitochondria"/>
    <property type="evidence" value="ECO:0007669"/>
    <property type="project" value="TreeGrafter"/>
</dbReference>
<evidence type="ECO:0000256" key="2">
    <source>
        <dbReference type="ARBA" id="ARBA00004642"/>
    </source>
</evidence>
<dbReference type="GO" id="GO:0005741">
    <property type="term" value="C:mitochondrial outer membrane"/>
    <property type="evidence" value="ECO:0007669"/>
    <property type="project" value="TreeGrafter"/>
</dbReference>
<evidence type="ECO:0000313" key="14">
    <source>
        <dbReference type="EMBL" id="KAJ1080528.1"/>
    </source>
</evidence>
<dbReference type="InterPro" id="IPR020717">
    <property type="entry name" value="Bcl2_BH1_motif_CS"/>
</dbReference>
<dbReference type="GO" id="GO:0051400">
    <property type="term" value="F:BH domain binding"/>
    <property type="evidence" value="ECO:0007669"/>
    <property type="project" value="TreeGrafter"/>
</dbReference>
<dbReference type="PANTHER" id="PTHR11256">
    <property type="entry name" value="BCL-2 RELATED"/>
    <property type="match status" value="1"/>
</dbReference>
<evidence type="ECO:0000256" key="8">
    <source>
        <dbReference type="ARBA" id="ARBA00022703"/>
    </source>
</evidence>
<dbReference type="Gene3D" id="1.10.437.10">
    <property type="entry name" value="Blc2-like"/>
    <property type="match status" value="1"/>
</dbReference>
<dbReference type="CDD" id="cd06845">
    <property type="entry name" value="Bcl-2_like"/>
    <property type="match status" value="1"/>
</dbReference>
<dbReference type="InterPro" id="IPR046371">
    <property type="entry name" value="Bcl-2_BH1-3"/>
</dbReference>
<keyword evidence="9" id="KW-0221">Differentiation</keyword>
<keyword evidence="10" id="KW-0832">Ubl conjugation</keyword>
<evidence type="ECO:0000256" key="12">
    <source>
        <dbReference type="SAM" id="Phobius"/>
    </source>
</evidence>
<keyword evidence="8" id="KW-0053">Apoptosis</keyword>
<protein>
    <recommendedName>
        <fullName evidence="13">Bcl-2 Bcl-2 homology region 1-3 domain-containing protein</fullName>
    </recommendedName>
</protein>
<keyword evidence="12" id="KW-0812">Transmembrane</keyword>
<dbReference type="PROSITE" id="PS01080">
    <property type="entry name" value="BH1"/>
    <property type="match status" value="1"/>
</dbReference>
<keyword evidence="11" id="KW-0539">Nucleus</keyword>
<dbReference type="GO" id="GO:0042981">
    <property type="term" value="P:regulation of apoptotic process"/>
    <property type="evidence" value="ECO:0007669"/>
    <property type="project" value="InterPro"/>
</dbReference>